<dbReference type="Proteomes" id="UP000187209">
    <property type="component" value="Unassembled WGS sequence"/>
</dbReference>
<dbReference type="AlphaFoldDB" id="A0A1R2C8Z7"/>
<dbReference type="EMBL" id="MPUH01000237">
    <property type="protein sequence ID" value="OMJ85435.1"/>
    <property type="molecule type" value="Genomic_DNA"/>
</dbReference>
<gene>
    <name evidence="1" type="ORF">SteCoe_13278</name>
</gene>
<sequence length="158" mass="18719">MIKRDSESRLQKVMEKTQIMRNQARCLEVLQKFHYKSNSPHSDIRESSHVLEKPINYPLDSIKPNFHKHLVPLQDSTQDDSEKIKKLRKCLSDKTKDKKQRVVSVNVRRSERFEKKNIILIEENTKLVFFGCESPGNYRAEMRYQENKSRESVVELGE</sequence>
<proteinExistence type="predicted"/>
<accession>A0A1R2C8Z7</accession>
<evidence type="ECO:0000313" key="1">
    <source>
        <dbReference type="EMBL" id="OMJ85435.1"/>
    </source>
</evidence>
<protein>
    <submittedName>
        <fullName evidence="1">Uncharacterized protein</fullName>
    </submittedName>
</protein>
<evidence type="ECO:0000313" key="2">
    <source>
        <dbReference type="Proteomes" id="UP000187209"/>
    </source>
</evidence>
<name>A0A1R2C8Z7_9CILI</name>
<organism evidence="1 2">
    <name type="scientific">Stentor coeruleus</name>
    <dbReference type="NCBI Taxonomy" id="5963"/>
    <lineage>
        <taxon>Eukaryota</taxon>
        <taxon>Sar</taxon>
        <taxon>Alveolata</taxon>
        <taxon>Ciliophora</taxon>
        <taxon>Postciliodesmatophora</taxon>
        <taxon>Heterotrichea</taxon>
        <taxon>Heterotrichida</taxon>
        <taxon>Stentoridae</taxon>
        <taxon>Stentor</taxon>
    </lineage>
</organism>
<reference evidence="1 2" key="1">
    <citation type="submission" date="2016-11" db="EMBL/GenBank/DDBJ databases">
        <title>The macronuclear genome of Stentor coeruleus: a giant cell with tiny introns.</title>
        <authorList>
            <person name="Slabodnick M."/>
            <person name="Ruby J.G."/>
            <person name="Reiff S.B."/>
            <person name="Swart E.C."/>
            <person name="Gosai S."/>
            <person name="Prabakaran S."/>
            <person name="Witkowska E."/>
            <person name="Larue G.E."/>
            <person name="Fisher S."/>
            <person name="Freeman R.M."/>
            <person name="Gunawardena J."/>
            <person name="Chu W."/>
            <person name="Stover N.A."/>
            <person name="Gregory B.D."/>
            <person name="Nowacki M."/>
            <person name="Derisi J."/>
            <person name="Roy S.W."/>
            <person name="Marshall W.F."/>
            <person name="Sood P."/>
        </authorList>
    </citation>
    <scope>NUCLEOTIDE SEQUENCE [LARGE SCALE GENOMIC DNA]</scope>
    <source>
        <strain evidence="1">WM001</strain>
    </source>
</reference>
<comment type="caution">
    <text evidence="1">The sequence shown here is derived from an EMBL/GenBank/DDBJ whole genome shotgun (WGS) entry which is preliminary data.</text>
</comment>
<keyword evidence="2" id="KW-1185">Reference proteome</keyword>